<dbReference type="EMBL" id="OX465083">
    <property type="protein sequence ID" value="CAI9294332.1"/>
    <property type="molecule type" value="Genomic_DNA"/>
</dbReference>
<protein>
    <submittedName>
        <fullName evidence="1">Uncharacterized protein</fullName>
    </submittedName>
</protein>
<organism evidence="1 2">
    <name type="scientific">Lactuca saligna</name>
    <name type="common">Willowleaf lettuce</name>
    <dbReference type="NCBI Taxonomy" id="75948"/>
    <lineage>
        <taxon>Eukaryota</taxon>
        <taxon>Viridiplantae</taxon>
        <taxon>Streptophyta</taxon>
        <taxon>Embryophyta</taxon>
        <taxon>Tracheophyta</taxon>
        <taxon>Spermatophyta</taxon>
        <taxon>Magnoliopsida</taxon>
        <taxon>eudicotyledons</taxon>
        <taxon>Gunneridae</taxon>
        <taxon>Pentapetalae</taxon>
        <taxon>asterids</taxon>
        <taxon>campanulids</taxon>
        <taxon>Asterales</taxon>
        <taxon>Asteraceae</taxon>
        <taxon>Cichorioideae</taxon>
        <taxon>Cichorieae</taxon>
        <taxon>Lactucinae</taxon>
        <taxon>Lactuca</taxon>
    </lineage>
</organism>
<evidence type="ECO:0000313" key="1">
    <source>
        <dbReference type="EMBL" id="CAI9294332.1"/>
    </source>
</evidence>
<accession>A0AA35ZM57</accession>
<name>A0AA35ZM57_LACSI</name>
<evidence type="ECO:0000313" key="2">
    <source>
        <dbReference type="Proteomes" id="UP001177003"/>
    </source>
</evidence>
<dbReference type="Proteomes" id="UP001177003">
    <property type="component" value="Chromosome 7"/>
</dbReference>
<gene>
    <name evidence="1" type="ORF">LSALG_LOCUS33318</name>
</gene>
<proteinExistence type="predicted"/>
<sequence length="185" mass="20822">MLTQLTPHGLPLLKLSQGLQNFTKGARELIQRLQKIYGDNYPETYGSLQVHMKDEIPLAPGGSFTKSKKKNIDIRQLKCKLKDIYFPYIQCDELSKKGRKIMPIEFQVNGDNLEEIPGGEIAITNLNTCNGPEFVLQLRFPLNHDNATSTRSTGDDLTCDNANLEGESGSRSKQLRKPLLFSRNV</sequence>
<dbReference type="AlphaFoldDB" id="A0AA35ZM57"/>
<keyword evidence="2" id="KW-1185">Reference proteome</keyword>
<reference evidence="1" key="1">
    <citation type="submission" date="2023-04" db="EMBL/GenBank/DDBJ databases">
        <authorList>
            <person name="Vijverberg K."/>
            <person name="Xiong W."/>
            <person name="Schranz E."/>
        </authorList>
    </citation>
    <scope>NUCLEOTIDE SEQUENCE</scope>
</reference>